<dbReference type="Gene3D" id="1.20.5.110">
    <property type="match status" value="1"/>
</dbReference>
<evidence type="ECO:0000256" key="4">
    <source>
        <dbReference type="ARBA" id="ARBA00023139"/>
    </source>
</evidence>
<evidence type="ECO:0000256" key="1">
    <source>
        <dbReference type="ARBA" id="ARBA00008025"/>
    </source>
</evidence>
<dbReference type="Proteomes" id="UP000039865">
    <property type="component" value="Unassembled WGS sequence"/>
</dbReference>
<dbReference type="PANTHER" id="PTHR45806">
    <property type="entry name" value="SYNAPTOBREVIN HOMOLOG YKT6"/>
    <property type="match status" value="1"/>
</dbReference>
<dbReference type="EMBL" id="CCKQ01001484">
    <property type="protein sequence ID" value="CDW72607.1"/>
    <property type="molecule type" value="Genomic_DNA"/>
</dbReference>
<keyword evidence="5" id="KW-0449">Lipoprotein</keyword>
<dbReference type="GO" id="GO:0005484">
    <property type="term" value="F:SNAP receptor activity"/>
    <property type="evidence" value="ECO:0007669"/>
    <property type="project" value="TreeGrafter"/>
</dbReference>
<dbReference type="CDD" id="cd15843">
    <property type="entry name" value="R-SNARE"/>
    <property type="match status" value="1"/>
</dbReference>
<dbReference type="InterPro" id="IPR010908">
    <property type="entry name" value="Longin_dom"/>
</dbReference>
<dbReference type="InterPro" id="IPR011012">
    <property type="entry name" value="Longin-like_dom_sf"/>
</dbReference>
<reference evidence="11 12" key="1">
    <citation type="submission" date="2014-06" db="EMBL/GenBank/DDBJ databases">
        <authorList>
            <person name="Swart Estienne"/>
        </authorList>
    </citation>
    <scope>NUCLEOTIDE SEQUENCE [LARGE SCALE GENOMIC DNA]</scope>
    <source>
        <strain evidence="11 12">130c</strain>
    </source>
</reference>
<accession>A0A077ZRV8</accession>
<proteinExistence type="inferred from homology"/>
<comment type="similarity">
    <text evidence="1">Belongs to the synaptobrevin family.</text>
</comment>
<feature type="domain" description="V-SNARE coiled-coil homology" evidence="10">
    <location>
        <begin position="150"/>
        <end position="209"/>
    </location>
</feature>
<evidence type="ECO:0000256" key="6">
    <source>
        <dbReference type="ARBA" id="ARBA00023289"/>
    </source>
</evidence>
<evidence type="ECO:0000313" key="11">
    <source>
        <dbReference type="EMBL" id="CDW72607.1"/>
    </source>
</evidence>
<evidence type="ECO:0000256" key="8">
    <source>
        <dbReference type="PROSITE-ProRule" id="PRU00290"/>
    </source>
</evidence>
<dbReference type="Gene3D" id="3.30.450.50">
    <property type="entry name" value="Longin domain"/>
    <property type="match status" value="1"/>
</dbReference>
<organism evidence="11 12">
    <name type="scientific">Stylonychia lemnae</name>
    <name type="common">Ciliate</name>
    <dbReference type="NCBI Taxonomy" id="5949"/>
    <lineage>
        <taxon>Eukaryota</taxon>
        <taxon>Sar</taxon>
        <taxon>Alveolata</taxon>
        <taxon>Ciliophora</taxon>
        <taxon>Intramacronucleata</taxon>
        <taxon>Spirotrichea</taxon>
        <taxon>Stichotrichia</taxon>
        <taxon>Sporadotrichida</taxon>
        <taxon>Oxytrichidae</taxon>
        <taxon>Stylonychinae</taxon>
        <taxon>Stylonychia</taxon>
    </lineage>
</organism>
<evidence type="ECO:0000256" key="3">
    <source>
        <dbReference type="ARBA" id="ARBA00023136"/>
    </source>
</evidence>
<dbReference type="SUPFAM" id="SSF64356">
    <property type="entry name" value="SNARE-like"/>
    <property type="match status" value="1"/>
</dbReference>
<dbReference type="PANTHER" id="PTHR45806:SF1">
    <property type="entry name" value="SYNAPTOBREVIN HOMOLOG YKT6"/>
    <property type="match status" value="1"/>
</dbReference>
<protein>
    <submittedName>
        <fullName evidence="11">Snare protein</fullName>
    </submittedName>
</protein>
<keyword evidence="4" id="KW-0564">Palmitate</keyword>
<feature type="domain" description="Longin" evidence="9">
    <location>
        <begin position="8"/>
        <end position="135"/>
    </location>
</feature>
<dbReference type="GO" id="GO:0005794">
    <property type="term" value="C:Golgi apparatus"/>
    <property type="evidence" value="ECO:0007669"/>
    <property type="project" value="TreeGrafter"/>
</dbReference>
<sequence>MIAITITCISQEKQEAIILSQVYDSSQINLFHRTFAKKVLKNGSKELTESLMEKFNPHYHGSTFHVLQEGKYELQAFVSYNGLICMIAAQNGKLAERQSKSILSACINEFESQYGYGKIQSTYEEDQNLELPIMSEFLKSFNSGKLDNDKLDVAFDKVKYVKNIMHDNVKALLRNTDDLNDLDKAAEEVKENANQFRKVARKKKCCAIF</sequence>
<keyword evidence="8" id="KW-0175">Coiled coil</keyword>
<dbReference type="PROSITE" id="PS50859">
    <property type="entry name" value="LONGIN"/>
    <property type="match status" value="1"/>
</dbReference>
<evidence type="ECO:0000259" key="10">
    <source>
        <dbReference type="PROSITE" id="PS50892"/>
    </source>
</evidence>
<dbReference type="InParanoid" id="A0A077ZRV8"/>
<gene>
    <name evidence="11" type="primary">Contig18498.g19656</name>
    <name evidence="11" type="ORF">STYLEM_1570</name>
</gene>
<keyword evidence="6" id="KW-0636">Prenylation</keyword>
<comment type="subcellular location">
    <subcellularLocation>
        <location evidence="7">Endomembrane system</location>
        <topology evidence="7">Lipid-anchor</topology>
        <orientation evidence="7">Cytoplasmic side</orientation>
    </subcellularLocation>
</comment>
<evidence type="ECO:0000256" key="7">
    <source>
        <dbReference type="ARBA" id="ARBA00046278"/>
    </source>
</evidence>
<name>A0A077ZRV8_STYLE</name>
<keyword evidence="3" id="KW-0472">Membrane</keyword>
<dbReference type="AlphaFoldDB" id="A0A077ZRV8"/>
<dbReference type="SUPFAM" id="SSF58038">
    <property type="entry name" value="SNARE fusion complex"/>
    <property type="match status" value="1"/>
</dbReference>
<dbReference type="GO" id="GO:0006888">
    <property type="term" value="P:endoplasmic reticulum to Golgi vesicle-mediated transport"/>
    <property type="evidence" value="ECO:0007669"/>
    <property type="project" value="TreeGrafter"/>
</dbReference>
<evidence type="ECO:0000256" key="2">
    <source>
        <dbReference type="ARBA" id="ARBA00022481"/>
    </source>
</evidence>
<dbReference type="InterPro" id="IPR042855">
    <property type="entry name" value="V_SNARE_CC"/>
</dbReference>
<evidence type="ECO:0000259" key="9">
    <source>
        <dbReference type="PROSITE" id="PS50859"/>
    </source>
</evidence>
<evidence type="ECO:0000313" key="12">
    <source>
        <dbReference type="Proteomes" id="UP000039865"/>
    </source>
</evidence>
<evidence type="ECO:0000256" key="5">
    <source>
        <dbReference type="ARBA" id="ARBA00023288"/>
    </source>
</evidence>
<dbReference type="Pfam" id="PF00957">
    <property type="entry name" value="Synaptobrevin"/>
    <property type="match status" value="1"/>
</dbReference>
<keyword evidence="12" id="KW-1185">Reference proteome</keyword>
<dbReference type="PROSITE" id="PS50892">
    <property type="entry name" value="V_SNARE"/>
    <property type="match status" value="1"/>
</dbReference>
<keyword evidence="2" id="KW-0488">Methylation</keyword>